<name>A0A6I4J0L0_9SPHN</name>
<dbReference type="Proteomes" id="UP000441389">
    <property type="component" value="Unassembled WGS sequence"/>
</dbReference>
<accession>A0A6I4J0L0</accession>
<keyword evidence="1" id="KW-0378">Hydrolase</keyword>
<sequence>MRFKVGGGAGWRATLSKSLTFILATTAAAFAGDRYHIAQKAMARLPIGEFAEIAKDERAAARDDFQDSARVVPCPNQTSRTMVVALLGQSNAANYAEHRSAAVDPRISVFYHGKCYEARDPLLGATGFRGSVWPTFAKTIVKSGKFDQVVLVPAAIGGTPLVSWAPGGIYWDRVVSRISGLRRAGLKVTHFLIGQGEREANSGEDGVVYKQHAVRLLLALRATGAEVYFATTGQCSGAQNNRIRFAQESARLETGTFAGPDMDLVGPEHRVRGCHLDDFGTRMVALGWANAVINPSG</sequence>
<dbReference type="EMBL" id="WQMS01000007">
    <property type="protein sequence ID" value="MVO77678.1"/>
    <property type="molecule type" value="Genomic_DNA"/>
</dbReference>
<evidence type="ECO:0000313" key="3">
    <source>
        <dbReference type="EMBL" id="MVO77678.1"/>
    </source>
</evidence>
<dbReference type="PANTHER" id="PTHR31988:SF19">
    <property type="entry name" value="9-O-ACETYL-N-ACETYLNEURAMINIC ACID DEACETYLASE-RELATED"/>
    <property type="match status" value="1"/>
</dbReference>
<dbReference type="GO" id="GO:0016788">
    <property type="term" value="F:hydrolase activity, acting on ester bonds"/>
    <property type="evidence" value="ECO:0007669"/>
    <property type="project" value="UniProtKB-ARBA"/>
</dbReference>
<dbReference type="Gene3D" id="3.40.50.1110">
    <property type="entry name" value="SGNH hydrolase"/>
    <property type="match status" value="1"/>
</dbReference>
<proteinExistence type="predicted"/>
<dbReference type="Pfam" id="PF03629">
    <property type="entry name" value="SASA"/>
    <property type="match status" value="1"/>
</dbReference>
<dbReference type="InterPro" id="IPR036514">
    <property type="entry name" value="SGNH_hydro_sf"/>
</dbReference>
<dbReference type="PANTHER" id="PTHR31988">
    <property type="entry name" value="ESTERASE, PUTATIVE (DUF303)-RELATED"/>
    <property type="match status" value="1"/>
</dbReference>
<dbReference type="SUPFAM" id="SSF52266">
    <property type="entry name" value="SGNH hydrolase"/>
    <property type="match status" value="1"/>
</dbReference>
<evidence type="ECO:0000313" key="4">
    <source>
        <dbReference type="Proteomes" id="UP000441389"/>
    </source>
</evidence>
<organism evidence="3 4">
    <name type="scientific">Sphingomonas horti</name>
    <dbReference type="NCBI Taxonomy" id="2682842"/>
    <lineage>
        <taxon>Bacteria</taxon>
        <taxon>Pseudomonadati</taxon>
        <taxon>Pseudomonadota</taxon>
        <taxon>Alphaproteobacteria</taxon>
        <taxon>Sphingomonadales</taxon>
        <taxon>Sphingomonadaceae</taxon>
        <taxon>Sphingomonas</taxon>
    </lineage>
</organism>
<reference evidence="3 4" key="1">
    <citation type="submission" date="2019-12" db="EMBL/GenBank/DDBJ databases">
        <authorList>
            <person name="Huq M.A."/>
        </authorList>
    </citation>
    <scope>NUCLEOTIDE SEQUENCE [LARGE SCALE GENOMIC DNA]</scope>
    <source>
        <strain evidence="3 4">MAH-20</strain>
    </source>
</reference>
<gene>
    <name evidence="3" type="ORF">GON01_06980</name>
</gene>
<protein>
    <recommendedName>
        <fullName evidence="2">Sialate O-acetylesterase domain-containing protein</fullName>
    </recommendedName>
</protein>
<keyword evidence="4" id="KW-1185">Reference proteome</keyword>
<feature type="domain" description="Sialate O-acetylesterase" evidence="2">
    <location>
        <begin position="83"/>
        <end position="223"/>
    </location>
</feature>
<evidence type="ECO:0000256" key="1">
    <source>
        <dbReference type="ARBA" id="ARBA00022801"/>
    </source>
</evidence>
<dbReference type="InterPro" id="IPR005181">
    <property type="entry name" value="SASA"/>
</dbReference>
<comment type="caution">
    <text evidence="3">The sequence shown here is derived from an EMBL/GenBank/DDBJ whole genome shotgun (WGS) entry which is preliminary data.</text>
</comment>
<evidence type="ECO:0000259" key="2">
    <source>
        <dbReference type="Pfam" id="PF03629"/>
    </source>
</evidence>
<dbReference type="InterPro" id="IPR052940">
    <property type="entry name" value="Carb_Esterase_6"/>
</dbReference>
<dbReference type="AlphaFoldDB" id="A0A6I4J0L0"/>